<dbReference type="GO" id="GO:0001530">
    <property type="term" value="F:lipopolysaccharide binding"/>
    <property type="evidence" value="ECO:0007669"/>
    <property type="project" value="InterPro"/>
</dbReference>
<keyword evidence="2" id="KW-0732">Signal</keyword>
<dbReference type="GO" id="GO:0030288">
    <property type="term" value="C:outer membrane-bounded periplasmic space"/>
    <property type="evidence" value="ECO:0007669"/>
    <property type="project" value="TreeGrafter"/>
</dbReference>
<dbReference type="PANTHER" id="PTHR36504:SF1">
    <property type="entry name" value="LIPOPOLYSACCHARIDE EXPORT SYSTEM PROTEIN LPTA"/>
    <property type="match status" value="1"/>
</dbReference>
<sequence>MRNLLFLAPLLFTLTWGEELKVISDNFNGDQLKGISVFTGNVKVTKGLDELNATKVTIYTDKDKNPVKYLAEGDVSFYIVTELKERYKGKSQTAIYLPDKSEYHFYKKVDLIRLDDFRRVKGDKVVVNTIVGNASAESANNEPVIMTFTVQDKKTKQKSAAQ</sequence>
<dbReference type="InterPro" id="IPR005653">
    <property type="entry name" value="OstA-like_N"/>
</dbReference>
<dbReference type="Proteomes" id="UP000228859">
    <property type="component" value="Unassembled WGS sequence"/>
</dbReference>
<organism evidence="5 6">
    <name type="scientific">Sulfuricurvum kujiense</name>
    <dbReference type="NCBI Taxonomy" id="148813"/>
    <lineage>
        <taxon>Bacteria</taxon>
        <taxon>Pseudomonadati</taxon>
        <taxon>Campylobacterota</taxon>
        <taxon>Epsilonproteobacteria</taxon>
        <taxon>Campylobacterales</taxon>
        <taxon>Sulfurimonadaceae</taxon>
        <taxon>Sulfuricurvum</taxon>
    </lineage>
</organism>
<name>A0A2D3W7Z5_9BACT</name>
<evidence type="ECO:0000256" key="1">
    <source>
        <dbReference type="ARBA" id="ARBA00022448"/>
    </source>
</evidence>
<proteinExistence type="predicted"/>
<comment type="caution">
    <text evidence="5">The sequence shown here is derived from an EMBL/GenBank/DDBJ whole genome shotgun (WGS) entry which is preliminary data.</text>
</comment>
<reference evidence="5 6" key="1">
    <citation type="journal article" date="2017" name="Front. Microbiol.">
        <title>Comparative Genomic Analysis of the Class Epsilonproteobacteria and Proposed Reclassification to Epsilonbacteraeota (phyl. nov.).</title>
        <authorList>
            <person name="Waite D.W."/>
            <person name="Vanwonterghem I."/>
            <person name="Rinke C."/>
            <person name="Parks D.H."/>
            <person name="Zhang Y."/>
            <person name="Takai K."/>
            <person name="Sievert S.M."/>
            <person name="Simon J."/>
            <person name="Campbell B.J."/>
            <person name="Hanson T.E."/>
            <person name="Woyke T."/>
            <person name="Klotz M.G."/>
            <person name="Hugenholtz P."/>
        </authorList>
    </citation>
    <scope>NUCLEOTIDE SEQUENCE [LARGE SCALE GENOMIC DNA]</scope>
    <source>
        <strain evidence="5">UBA12443</strain>
    </source>
</reference>
<dbReference type="GO" id="GO:0009279">
    <property type="term" value="C:cell outer membrane"/>
    <property type="evidence" value="ECO:0007669"/>
    <property type="project" value="TreeGrafter"/>
</dbReference>
<dbReference type="Gene3D" id="2.60.450.10">
    <property type="entry name" value="Lipopolysaccharide (LPS) transport protein A like domain"/>
    <property type="match status" value="1"/>
</dbReference>
<dbReference type="EMBL" id="DLUI01000160">
    <property type="protein sequence ID" value="DAB37471.1"/>
    <property type="molecule type" value="Genomic_DNA"/>
</dbReference>
<evidence type="ECO:0000313" key="5">
    <source>
        <dbReference type="EMBL" id="DAB37471.1"/>
    </source>
</evidence>
<dbReference type="AlphaFoldDB" id="A0A2D3W7Z5"/>
<dbReference type="NCBIfam" id="TIGR03002">
    <property type="entry name" value="outer_YhbN_LptA"/>
    <property type="match status" value="1"/>
</dbReference>
<dbReference type="GO" id="GO:0015920">
    <property type="term" value="P:lipopolysaccharide transport"/>
    <property type="evidence" value="ECO:0007669"/>
    <property type="project" value="InterPro"/>
</dbReference>
<dbReference type="Pfam" id="PF03968">
    <property type="entry name" value="LptD_N"/>
    <property type="match status" value="1"/>
</dbReference>
<protein>
    <submittedName>
        <fullName evidence="5">Lipopolysaccharide transport periplasmic protein LptA</fullName>
    </submittedName>
</protein>
<dbReference type="InterPro" id="IPR052037">
    <property type="entry name" value="LPS_export_LptA"/>
</dbReference>
<dbReference type="InterPro" id="IPR014340">
    <property type="entry name" value="LptA"/>
</dbReference>
<evidence type="ECO:0000256" key="2">
    <source>
        <dbReference type="ARBA" id="ARBA00022729"/>
    </source>
</evidence>
<accession>A0A2D3W7Z5</accession>
<evidence type="ECO:0000256" key="3">
    <source>
        <dbReference type="ARBA" id="ARBA00022764"/>
    </source>
</evidence>
<keyword evidence="1" id="KW-0813">Transport</keyword>
<feature type="domain" description="Organic solvent tolerance-like N-terminal" evidence="4">
    <location>
        <begin position="22"/>
        <end position="129"/>
    </location>
</feature>
<evidence type="ECO:0000259" key="4">
    <source>
        <dbReference type="Pfam" id="PF03968"/>
    </source>
</evidence>
<gene>
    <name evidence="5" type="primary">lptA</name>
    <name evidence="5" type="ORF">CFH83_11125</name>
</gene>
<dbReference type="GO" id="GO:0017089">
    <property type="term" value="F:glycolipid transfer activity"/>
    <property type="evidence" value="ECO:0007669"/>
    <property type="project" value="TreeGrafter"/>
</dbReference>
<evidence type="ECO:0000313" key="6">
    <source>
        <dbReference type="Proteomes" id="UP000228859"/>
    </source>
</evidence>
<dbReference type="PANTHER" id="PTHR36504">
    <property type="entry name" value="LIPOPOLYSACCHARIDE EXPORT SYSTEM PROTEIN LPTA"/>
    <property type="match status" value="1"/>
</dbReference>
<keyword evidence="3" id="KW-0574">Periplasm</keyword>